<dbReference type="PANTHER" id="PTHR30004">
    <property type="entry name" value="4-HYDROXYTHREONINE-4-PHOSPHATE DEHYDROGENASE"/>
    <property type="match status" value="1"/>
</dbReference>
<accession>A0A6B3LEX4</accession>
<evidence type="ECO:0000256" key="1">
    <source>
        <dbReference type="ARBA" id="ARBA00022723"/>
    </source>
</evidence>
<gene>
    <name evidence="4" type="primary">pdxA</name>
    <name evidence="4" type="ORF">G3M56_013065</name>
</gene>
<dbReference type="EMBL" id="CP066776">
    <property type="protein sequence ID" value="QQL44792.1"/>
    <property type="molecule type" value="Genomic_DNA"/>
</dbReference>
<sequence>MELPSNLPKPNVPPAKSYQPPGAQDLPTIAFTIGDAAGVGPELVHEAISSGMLPRRVNYRVLGDSSGITPGQPTKESALRGYEALQEAVQLLRDGEIQGVVTGPINKAALYDQGFTFPGQTEFFARSFGVEKYAMCLTGPHLTVGLATIHIPLREVPDALTKENIIHVGELLHDFCLKKGHHYPLIGVAGLNPHAGEDGHLGSEEKEVVIPAVEELNQRFPGVFDGPQAPDTLFYHAYRRDFHAVLCMYHDQGLIPLKMIDFREGVNVTLGLPFVRTSPDHGTAFNIAGQGAARPDSMIAAARLAATLVCAEQAQKNTY</sequence>
<dbReference type="InterPro" id="IPR005255">
    <property type="entry name" value="PdxA_fam"/>
</dbReference>
<dbReference type="Gene3D" id="3.40.718.10">
    <property type="entry name" value="Isopropylmalate Dehydrogenase"/>
    <property type="match status" value="1"/>
</dbReference>
<keyword evidence="1" id="KW-0479">Metal-binding</keyword>
<dbReference type="KEGG" id="soa:G3M56_013065"/>
<dbReference type="NCBIfam" id="TIGR00557">
    <property type="entry name" value="pdxA"/>
    <property type="match status" value="1"/>
</dbReference>
<proteinExistence type="predicted"/>
<dbReference type="GO" id="GO:0051287">
    <property type="term" value="F:NAD binding"/>
    <property type="evidence" value="ECO:0007669"/>
    <property type="project" value="InterPro"/>
</dbReference>
<dbReference type="Proteomes" id="UP000475117">
    <property type="component" value="Chromosome"/>
</dbReference>
<dbReference type="SUPFAM" id="SSF53659">
    <property type="entry name" value="Isocitrate/Isopropylmalate dehydrogenase-like"/>
    <property type="match status" value="1"/>
</dbReference>
<evidence type="ECO:0000256" key="3">
    <source>
        <dbReference type="ARBA" id="ARBA00023027"/>
    </source>
</evidence>
<keyword evidence="5" id="KW-1185">Reference proteome</keyword>
<dbReference type="GO" id="GO:0050570">
    <property type="term" value="F:4-hydroxythreonine-4-phosphate dehydrogenase activity"/>
    <property type="evidence" value="ECO:0007669"/>
    <property type="project" value="UniProtKB-EC"/>
</dbReference>
<reference evidence="4 5" key="1">
    <citation type="submission" date="2020-12" db="EMBL/GenBank/DDBJ databases">
        <title>Sulforoseuscoccus oceanibium gen. nov., sp. nov., a representative of the phylum Verrucomicrobia with special cytoplasmic membrane, and proposal of Sulforoseuscoccusaceae fam. nov.</title>
        <authorList>
            <person name="Xi F."/>
        </authorList>
    </citation>
    <scope>NUCLEOTIDE SEQUENCE [LARGE SCALE GENOMIC DNA]</scope>
    <source>
        <strain evidence="4 5">T37</strain>
    </source>
</reference>
<organism evidence="4 5">
    <name type="scientific">Sulfuriroseicoccus oceanibius</name>
    <dbReference type="NCBI Taxonomy" id="2707525"/>
    <lineage>
        <taxon>Bacteria</taxon>
        <taxon>Pseudomonadati</taxon>
        <taxon>Verrucomicrobiota</taxon>
        <taxon>Verrucomicrobiia</taxon>
        <taxon>Verrucomicrobiales</taxon>
        <taxon>Verrucomicrobiaceae</taxon>
        <taxon>Sulfuriroseicoccus</taxon>
    </lineage>
</organism>
<keyword evidence="3" id="KW-0520">NAD</keyword>
<evidence type="ECO:0000256" key="2">
    <source>
        <dbReference type="ARBA" id="ARBA00023002"/>
    </source>
</evidence>
<dbReference type="PANTHER" id="PTHR30004:SF6">
    <property type="entry name" value="D-THREONATE 4-PHOSPHATE DEHYDROGENASE"/>
    <property type="match status" value="1"/>
</dbReference>
<dbReference type="GO" id="GO:0046872">
    <property type="term" value="F:metal ion binding"/>
    <property type="evidence" value="ECO:0007669"/>
    <property type="project" value="UniProtKB-KW"/>
</dbReference>
<keyword evidence="2 4" id="KW-0560">Oxidoreductase</keyword>
<dbReference type="Pfam" id="PF04166">
    <property type="entry name" value="PdxA"/>
    <property type="match status" value="1"/>
</dbReference>
<protein>
    <submittedName>
        <fullName evidence="4">4-hydroxythreonine-4-phosphate dehydrogenase PdxA</fullName>
        <ecNumber evidence="4">1.1.1.262</ecNumber>
    </submittedName>
</protein>
<name>A0A6B3LEX4_9BACT</name>
<evidence type="ECO:0000313" key="5">
    <source>
        <dbReference type="Proteomes" id="UP000475117"/>
    </source>
</evidence>
<evidence type="ECO:0000313" key="4">
    <source>
        <dbReference type="EMBL" id="QQL44792.1"/>
    </source>
</evidence>
<dbReference type="AlphaFoldDB" id="A0A6B3LEX4"/>
<dbReference type="RefSeq" id="WP_164365268.1">
    <property type="nucleotide sequence ID" value="NZ_CP066776.1"/>
</dbReference>
<dbReference type="EC" id="1.1.1.262" evidence="4"/>